<protein>
    <submittedName>
        <fullName evidence="3">Metallophosphoesterase</fullName>
    </submittedName>
</protein>
<proteinExistence type="inferred from homology"/>
<gene>
    <name evidence="3" type="ORF">CBI30_01615</name>
</gene>
<dbReference type="PANTHER" id="PTHR42850:SF2">
    <property type="entry name" value="BLL5683 PROTEIN"/>
    <property type="match status" value="1"/>
</dbReference>
<dbReference type="InterPro" id="IPR011152">
    <property type="entry name" value="Pesterase_MJ0912"/>
</dbReference>
<dbReference type="CDD" id="cd00838">
    <property type="entry name" value="MPP_superfamily"/>
    <property type="match status" value="1"/>
</dbReference>
<comment type="similarity">
    <text evidence="1">Belongs to the metallophosphoesterase superfamily. YfcE family.</text>
</comment>
<dbReference type="EMBL" id="NGUO01000002">
    <property type="protein sequence ID" value="OWS72489.1"/>
    <property type="molecule type" value="Genomic_DNA"/>
</dbReference>
<sequence length="250" mass="27697">MTERIGLFADLHSNLEAFDACMEQAKELGVTRMVFLGDLVGYNADPGAVIDRIGEMVANKKAIAVLGNHDQAVFEDHSKQMNASANAAIEWTKSQLNATQVQFLKDLPLMIQEENICFVHASAHNPADWNYITDSMSAWRCVQSSGKTYTFVGHAHEQALFYQSAVGKLIRFAPHPGDEVPVMHHRQWVGVVGSLGQPRDGNPEACFAVFEPELEVLTFHRTAYDQFTAADKVRRAGLPEDLANRLITGK</sequence>
<dbReference type="PIRSF" id="PIRSF000883">
    <property type="entry name" value="Pesterase_MJ0912"/>
    <property type="match status" value="1"/>
</dbReference>
<accession>A0A254Q100</accession>
<comment type="caution">
    <text evidence="3">The sequence shown here is derived from an EMBL/GenBank/DDBJ whole genome shotgun (WGS) entry which is preliminary data.</text>
</comment>
<dbReference type="PANTHER" id="PTHR42850">
    <property type="entry name" value="METALLOPHOSPHOESTERASE"/>
    <property type="match status" value="1"/>
</dbReference>
<evidence type="ECO:0000313" key="4">
    <source>
        <dbReference type="Proteomes" id="UP000198104"/>
    </source>
</evidence>
<dbReference type="GO" id="GO:0005737">
    <property type="term" value="C:cytoplasm"/>
    <property type="evidence" value="ECO:0007669"/>
    <property type="project" value="TreeGrafter"/>
</dbReference>
<dbReference type="Pfam" id="PF12850">
    <property type="entry name" value="Metallophos_2"/>
    <property type="match status" value="1"/>
</dbReference>
<dbReference type="InterPro" id="IPR024654">
    <property type="entry name" value="Calcineurin-like_PHP_lpxH"/>
</dbReference>
<dbReference type="InterPro" id="IPR029052">
    <property type="entry name" value="Metallo-depent_PP-like"/>
</dbReference>
<dbReference type="InterPro" id="IPR050126">
    <property type="entry name" value="Ap4A_hydrolase"/>
</dbReference>
<reference evidence="3 4" key="1">
    <citation type="submission" date="2017-05" db="EMBL/GenBank/DDBJ databases">
        <title>Polynucleobacter sp. MWH-K35W1 isolated from the permanently anoxic monimolimnion of a meromictic lake.</title>
        <authorList>
            <person name="Hahn M.W."/>
        </authorList>
    </citation>
    <scope>NUCLEOTIDE SEQUENCE [LARGE SCALE GENOMIC DNA]</scope>
    <source>
        <strain evidence="3 4">MWH-K35W1</strain>
    </source>
</reference>
<dbReference type="RefSeq" id="WP_088526591.1">
    <property type="nucleotide sequence ID" value="NZ_NGUO01000002.1"/>
</dbReference>
<keyword evidence="4" id="KW-1185">Reference proteome</keyword>
<feature type="domain" description="Calcineurin-like phosphoesterase" evidence="2">
    <location>
        <begin position="4"/>
        <end position="211"/>
    </location>
</feature>
<dbReference type="OrthoDB" id="9813918at2"/>
<evidence type="ECO:0000256" key="1">
    <source>
        <dbReference type="ARBA" id="ARBA00008950"/>
    </source>
</evidence>
<name>A0A254Q100_9BURK</name>
<evidence type="ECO:0000259" key="2">
    <source>
        <dbReference type="Pfam" id="PF12850"/>
    </source>
</evidence>
<organism evidence="3 4">
    <name type="scientific">Polynucleobacter aenigmaticus</name>
    <dbReference type="NCBI Taxonomy" id="1743164"/>
    <lineage>
        <taxon>Bacteria</taxon>
        <taxon>Pseudomonadati</taxon>
        <taxon>Pseudomonadota</taxon>
        <taxon>Betaproteobacteria</taxon>
        <taxon>Burkholderiales</taxon>
        <taxon>Burkholderiaceae</taxon>
        <taxon>Polynucleobacter</taxon>
    </lineage>
</organism>
<dbReference type="Gene3D" id="3.60.21.10">
    <property type="match status" value="1"/>
</dbReference>
<dbReference type="GO" id="GO:0016791">
    <property type="term" value="F:phosphatase activity"/>
    <property type="evidence" value="ECO:0007669"/>
    <property type="project" value="TreeGrafter"/>
</dbReference>
<dbReference type="AlphaFoldDB" id="A0A254Q100"/>
<dbReference type="Proteomes" id="UP000198104">
    <property type="component" value="Unassembled WGS sequence"/>
</dbReference>
<dbReference type="SUPFAM" id="SSF56300">
    <property type="entry name" value="Metallo-dependent phosphatases"/>
    <property type="match status" value="1"/>
</dbReference>
<evidence type="ECO:0000313" key="3">
    <source>
        <dbReference type="EMBL" id="OWS72489.1"/>
    </source>
</evidence>